<dbReference type="Proteomes" id="UP000281553">
    <property type="component" value="Unassembled WGS sequence"/>
</dbReference>
<name>A0A3P6RWM0_DIBLA</name>
<dbReference type="EMBL" id="UYRU01012214">
    <property type="protein sequence ID" value="VDK47781.1"/>
    <property type="molecule type" value="Genomic_DNA"/>
</dbReference>
<evidence type="ECO:0000313" key="2">
    <source>
        <dbReference type="Proteomes" id="UP000281553"/>
    </source>
</evidence>
<reference evidence="1 2" key="1">
    <citation type="submission" date="2018-11" db="EMBL/GenBank/DDBJ databases">
        <authorList>
            <consortium name="Pathogen Informatics"/>
        </authorList>
    </citation>
    <scope>NUCLEOTIDE SEQUENCE [LARGE SCALE GENOMIC DNA]</scope>
</reference>
<keyword evidence="2" id="KW-1185">Reference proteome</keyword>
<proteinExistence type="predicted"/>
<accession>A0A3P6RWM0</accession>
<sequence>MRWHLAATDGEDRTWILQLNNSEACQICYNGYFENGMDACLQCHKPLAAQLKHLSHCRDCLSAWRPHRSDCHLCFLEPKHMVRTTLCRLNTEVKTAIERMNLYAKEQY</sequence>
<evidence type="ECO:0000313" key="1">
    <source>
        <dbReference type="EMBL" id="VDK47781.1"/>
    </source>
</evidence>
<dbReference type="AlphaFoldDB" id="A0A3P6RWM0"/>
<protein>
    <submittedName>
        <fullName evidence="1">Uncharacterized protein</fullName>
    </submittedName>
</protein>
<gene>
    <name evidence="1" type="ORF">DILT_LOCUS1619</name>
</gene>
<organism evidence="1 2">
    <name type="scientific">Dibothriocephalus latus</name>
    <name type="common">Fish tapeworm</name>
    <name type="synonym">Diphyllobothrium latum</name>
    <dbReference type="NCBI Taxonomy" id="60516"/>
    <lineage>
        <taxon>Eukaryota</taxon>
        <taxon>Metazoa</taxon>
        <taxon>Spiralia</taxon>
        <taxon>Lophotrochozoa</taxon>
        <taxon>Platyhelminthes</taxon>
        <taxon>Cestoda</taxon>
        <taxon>Eucestoda</taxon>
        <taxon>Diphyllobothriidea</taxon>
        <taxon>Diphyllobothriidae</taxon>
        <taxon>Dibothriocephalus</taxon>
    </lineage>
</organism>